<dbReference type="InterPro" id="IPR012317">
    <property type="entry name" value="Poly(ADP-ribose)pol_cat_dom"/>
</dbReference>
<feature type="domain" description="SAM" evidence="11">
    <location>
        <begin position="994"/>
        <end position="1052"/>
    </location>
</feature>
<feature type="repeat" description="ANK" evidence="8">
    <location>
        <begin position="396"/>
        <end position="428"/>
    </location>
</feature>
<feature type="repeat" description="ANK" evidence="8">
    <location>
        <begin position="273"/>
        <end position="305"/>
    </location>
</feature>
<proteinExistence type="predicted"/>
<evidence type="ECO:0000256" key="6">
    <source>
        <dbReference type="ARBA" id="ARBA00023043"/>
    </source>
</evidence>
<dbReference type="Gene3D" id="1.10.150.50">
    <property type="entry name" value="Transcription Factor, Ets-1"/>
    <property type="match status" value="1"/>
</dbReference>
<dbReference type="Pfam" id="PF12796">
    <property type="entry name" value="Ank_2"/>
    <property type="match status" value="5"/>
</dbReference>
<dbReference type="SUPFAM" id="SSF48403">
    <property type="entry name" value="Ankyrin repeat"/>
    <property type="match status" value="3"/>
</dbReference>
<keyword evidence="9" id="KW-0520">NAD</keyword>
<feature type="repeat" description="ANK" evidence="8">
    <location>
        <begin position="207"/>
        <end position="239"/>
    </location>
</feature>
<dbReference type="InterPro" id="IPR013761">
    <property type="entry name" value="SAM/pointed_sf"/>
</dbReference>
<comment type="subcellular location">
    <subcellularLocation>
        <location evidence="1">Target cell membrane</location>
    </subcellularLocation>
</comment>
<feature type="repeat" description="ANK" evidence="8">
    <location>
        <begin position="677"/>
        <end position="709"/>
    </location>
</feature>
<dbReference type="FunFam" id="3.90.228.10:FF:000001">
    <property type="entry name" value="Poly [ADP-ribose] polymerase tankyrase-2"/>
    <property type="match status" value="1"/>
</dbReference>
<dbReference type="FunFam" id="1.25.40.20:FF:000356">
    <property type="entry name" value="Poly [ADP-ribose] polymerase"/>
    <property type="match status" value="1"/>
</dbReference>
<evidence type="ECO:0000256" key="2">
    <source>
        <dbReference type="ARBA" id="ARBA00022483"/>
    </source>
</evidence>
<dbReference type="SMART" id="SM00454">
    <property type="entry name" value="SAM"/>
    <property type="match status" value="1"/>
</dbReference>
<feature type="domain" description="PARP catalytic" evidence="12">
    <location>
        <begin position="1056"/>
        <end position="1278"/>
    </location>
</feature>
<keyword evidence="7" id="KW-0472">Membrane</keyword>
<keyword evidence="9" id="KW-0328">Glycosyltransferase</keyword>
<evidence type="ECO:0000256" key="3">
    <source>
        <dbReference type="ARBA" id="ARBA00022537"/>
    </source>
</evidence>
<keyword evidence="3" id="KW-1052">Target cell membrane</keyword>
<dbReference type="SMART" id="SM00248">
    <property type="entry name" value="ANK"/>
    <property type="match status" value="17"/>
</dbReference>
<dbReference type="Gene3D" id="1.25.40.20">
    <property type="entry name" value="Ankyrin repeat-containing domain"/>
    <property type="match status" value="5"/>
</dbReference>
<feature type="repeat" description="ANK" evidence="8">
    <location>
        <begin position="743"/>
        <end position="775"/>
    </location>
</feature>
<dbReference type="PANTHER" id="PTHR24123">
    <property type="entry name" value="ANKYRIN REPEAT-CONTAINING"/>
    <property type="match status" value="1"/>
</dbReference>
<keyword evidence="7" id="KW-1053">Target membrane</keyword>
<dbReference type="EC" id="2.4.2.-" evidence="9"/>
<feature type="repeat" description="ANK" evidence="8">
    <location>
        <begin position="360"/>
        <end position="395"/>
    </location>
</feature>
<dbReference type="KEGG" id="tut:107360549"/>
<evidence type="ECO:0000256" key="4">
    <source>
        <dbReference type="ARBA" id="ARBA00022737"/>
    </source>
</evidence>
<evidence type="ECO:0000256" key="9">
    <source>
        <dbReference type="RuleBase" id="RU362114"/>
    </source>
</evidence>
<dbReference type="Gene3D" id="3.90.228.10">
    <property type="match status" value="1"/>
</dbReference>
<feature type="repeat" description="ANK" evidence="8">
    <location>
        <begin position="429"/>
        <end position="461"/>
    </location>
</feature>
<dbReference type="PROSITE" id="PS50105">
    <property type="entry name" value="SAM_DOMAIN"/>
    <property type="match status" value="1"/>
</dbReference>
<evidence type="ECO:0000259" key="12">
    <source>
        <dbReference type="PROSITE" id="PS51059"/>
    </source>
</evidence>
<dbReference type="Gene3D" id="6.20.320.10">
    <property type="match status" value="1"/>
</dbReference>
<dbReference type="InterPro" id="IPR002110">
    <property type="entry name" value="Ankyrin_rpt"/>
</dbReference>
<dbReference type="Proteomes" id="UP000015104">
    <property type="component" value="Unassembled WGS sequence"/>
</dbReference>
<dbReference type="CDD" id="cd01438">
    <property type="entry name" value="tankyrase_like"/>
    <property type="match status" value="1"/>
</dbReference>
<feature type="repeat" description="ANK" evidence="8">
    <location>
        <begin position="524"/>
        <end position="556"/>
    </location>
</feature>
<feature type="repeat" description="ANK" evidence="8">
    <location>
        <begin position="54"/>
        <end position="86"/>
    </location>
</feature>
<feature type="region of interest" description="Disordered" evidence="10">
    <location>
        <begin position="906"/>
        <end position="935"/>
    </location>
</feature>
<evidence type="ECO:0000313" key="14">
    <source>
        <dbReference type="Proteomes" id="UP000015104"/>
    </source>
</evidence>
<evidence type="ECO:0000256" key="7">
    <source>
        <dbReference type="ARBA" id="ARBA00023298"/>
    </source>
</evidence>
<keyword evidence="9" id="KW-0808">Transferase</keyword>
<dbReference type="PANTHER" id="PTHR24123:SF143">
    <property type="entry name" value="INVERSIN"/>
    <property type="match status" value="1"/>
</dbReference>
<evidence type="ECO:0000256" key="1">
    <source>
        <dbReference type="ARBA" id="ARBA00004175"/>
    </source>
</evidence>
<dbReference type="Pfam" id="PF00644">
    <property type="entry name" value="PARP"/>
    <property type="match status" value="1"/>
</dbReference>
<dbReference type="CDD" id="cd09524">
    <property type="entry name" value="SAM_tankyrase1_2"/>
    <property type="match status" value="1"/>
</dbReference>
<reference evidence="13" key="2">
    <citation type="submission" date="2015-06" db="UniProtKB">
        <authorList>
            <consortium name="EnsemblMetazoa"/>
        </authorList>
    </citation>
    <scope>IDENTIFICATION</scope>
</reference>
<dbReference type="PRINTS" id="PR01415">
    <property type="entry name" value="ANKYRIN"/>
</dbReference>
<keyword evidence="5" id="KW-0528">Neurotoxin</keyword>
<dbReference type="SUPFAM" id="SSF56399">
    <property type="entry name" value="ADP-ribosylation"/>
    <property type="match status" value="1"/>
</dbReference>
<keyword evidence="6 8" id="KW-0040">ANK repeat</keyword>
<dbReference type="GO" id="GO:0044218">
    <property type="term" value="C:other organism cell membrane"/>
    <property type="evidence" value="ECO:0007669"/>
    <property type="project" value="UniProtKB-KW"/>
</dbReference>
<feature type="compositionally biased region" description="Low complexity" evidence="10">
    <location>
        <begin position="912"/>
        <end position="934"/>
    </location>
</feature>
<dbReference type="Pfam" id="PF00023">
    <property type="entry name" value="Ank"/>
    <property type="match status" value="4"/>
</dbReference>
<evidence type="ECO:0000313" key="13">
    <source>
        <dbReference type="EnsemblMetazoa" id="tetur05g01310.1"/>
    </source>
</evidence>
<keyword evidence="5" id="KW-0638">Presynaptic neurotoxin</keyword>
<evidence type="ECO:0000256" key="5">
    <source>
        <dbReference type="ARBA" id="ARBA00023028"/>
    </source>
</evidence>
<dbReference type="InterPro" id="IPR036770">
    <property type="entry name" value="Ankyrin_rpt-contain_sf"/>
</dbReference>
<dbReference type="InterPro" id="IPR001660">
    <property type="entry name" value="SAM"/>
</dbReference>
<dbReference type="GO" id="GO:0006887">
    <property type="term" value="P:exocytosis"/>
    <property type="evidence" value="ECO:0007669"/>
    <property type="project" value="UniProtKB-KW"/>
</dbReference>
<protein>
    <recommendedName>
        <fullName evidence="9">Poly [ADP-ribose] polymerase</fullName>
        <shortName evidence="9">PARP</shortName>
        <ecNumber evidence="9">2.4.2.-</ecNumber>
    </recommendedName>
</protein>
<name>T1K447_TETUR</name>
<dbReference type="HOGENOM" id="CLU_004303_0_0_1"/>
<dbReference type="Pfam" id="PF07647">
    <property type="entry name" value="SAM_2"/>
    <property type="match status" value="1"/>
</dbReference>
<dbReference type="PROSITE" id="PS51059">
    <property type="entry name" value="PARP_CATALYTIC"/>
    <property type="match status" value="1"/>
</dbReference>
<dbReference type="EMBL" id="CAEY01001565">
    <property type="status" value="NOT_ANNOTATED_CDS"/>
    <property type="molecule type" value="Genomic_DNA"/>
</dbReference>
<keyword evidence="5" id="KW-0800">Toxin</keyword>
<sequence length="1286" mass="139852">MITVGPTVLSMPSSAGITIDPHKELFHACRNGDLIKVKKLVNKSNVNIRDNNGRKSTALHYAAGFGRKDIVNYLLNTGANVHAKDDGGLVPLHNACSFGHAEVVQMLLKHGADPNARDNWNFTPLHEAAIKGKVDVCIVLLQSRADHNIMNADGRTPLDLADRTAQSVLMGLYGKEELLEAARNGNEEKLMALLTPLNVNCHASDGRRSTPLHLAAGYNRMRIVNILLQYGADVHAKDKGGLVPLHNACSYGHFEVAELLIKHGANVNATDLWQFTPLHEAASKMRVEVCSLLLAHGADPYLNNCHDKTAIDIAPNKELQIRIINEYKGHCLFDAIRSGEISRVKKYLTSETINFKHPLTGDTALHLAAISPHTKRKQITEALIAKGVLLNEKNKDHFSPLHIAADKSHYDVMEILLKAGAKVNSLDGLGQTCLHRCAREGNLQACQILLSYGADTSIVSLQGYTADQVAKENIQKLLANHKATSTDDAEFKLLEAAKAGDCDTVKTILNSFPHLVNVRDSDGRQSTPLHLAAGYNRVDIVDLLLKRGADVHAKDKGGLVPLHNACSYGHYEVAELLVKKSANIDVTDLWKFTPLHEAAAKGKYDIVRLLLRHGADPSKKNRDGHMPSDLVKDGDQNIIDLLSGDYSLLDAAKKGNLSRVMKLVTPENINCRDSQGRNSTPLHLAAGYNNIEVAEYLLDKGADVNAPDKGGLIPLHNAASYGHLDIAALLLKHNSQVNATDRWGFTPLHEAAQKGRTQLCALLLNHGADPHLKNHELQTALDLATAEDVRCLLMDAMATNTAVTSAKTDPVSKVITSSPTNGVISQVSGAIGDIVLTSINGASNLNSIVNNNNNNNSLIDDSNATNNNNNNNNNSINCNGNGKAVCNKNISDGSVVNGTSIIIMDSSNGLHSTSPTSSSPSSSSSTSPTPVSTSQLDYNVPSALNLLISQRNSANVNGDVSSALGPKADGGTNLKKNVPSLSNFMPGSTPQICISRFLTNLGLECLIELFEKEHITTDILAEMGHEELKQIGVNAYGHRHRLLKGIEKFLLSTHFSAQHMIPASSGTILVDLSSTDSEYKLVEDEMQSSIREHKDGGASGGIYTRYNIIKIERISNRKLWERYLHRRQEICEENHMYANERMLFHGSPFINAIIQKGFDERYAYIGGMFGAGIYFAENSSKSNQYVNGIMGGNGCTAHKDRSCYSCKRQLLLCRVALGKSFYHFSAIKMAHAPPGHHSVVGRPSGGGLSYPEYVVYRGEQAYPEYLITYQIVKPDPSSSNSVIMFS</sequence>
<dbReference type="EnsemblMetazoa" id="tetur05g01310.1">
    <property type="protein sequence ID" value="tetur05g01310.1"/>
    <property type="gene ID" value="tetur05g01310"/>
</dbReference>
<dbReference type="SUPFAM" id="SSF47769">
    <property type="entry name" value="SAM/Pointed domain"/>
    <property type="match status" value="1"/>
</dbReference>
<keyword evidence="4" id="KW-0677">Repeat</keyword>
<dbReference type="FunFam" id="1.25.40.20:FF:000009">
    <property type="entry name" value="Poly [ADP-ribose] polymerase"/>
    <property type="match status" value="2"/>
</dbReference>
<dbReference type="GO" id="GO:0044231">
    <property type="term" value="C:host cell presynaptic membrane"/>
    <property type="evidence" value="ECO:0007669"/>
    <property type="project" value="UniProtKB-KW"/>
</dbReference>
<reference evidence="14" key="1">
    <citation type="submission" date="2011-08" db="EMBL/GenBank/DDBJ databases">
        <authorList>
            <person name="Rombauts S."/>
        </authorList>
    </citation>
    <scope>NUCLEOTIDE SEQUENCE</scope>
    <source>
        <strain evidence="14">London</strain>
    </source>
</reference>
<feature type="repeat" description="ANK" evidence="8">
    <location>
        <begin position="710"/>
        <end position="742"/>
    </location>
</feature>
<organism evidence="13 14">
    <name type="scientific">Tetranychus urticae</name>
    <name type="common">Two-spotted spider mite</name>
    <dbReference type="NCBI Taxonomy" id="32264"/>
    <lineage>
        <taxon>Eukaryota</taxon>
        <taxon>Metazoa</taxon>
        <taxon>Ecdysozoa</taxon>
        <taxon>Arthropoda</taxon>
        <taxon>Chelicerata</taxon>
        <taxon>Arachnida</taxon>
        <taxon>Acari</taxon>
        <taxon>Acariformes</taxon>
        <taxon>Trombidiformes</taxon>
        <taxon>Prostigmata</taxon>
        <taxon>Eleutherengona</taxon>
        <taxon>Raphignathae</taxon>
        <taxon>Tetranychoidea</taxon>
        <taxon>Tetranychidae</taxon>
        <taxon>Tetranychus</taxon>
    </lineage>
</organism>
<dbReference type="PROSITE" id="PS50297">
    <property type="entry name" value="ANK_REP_REGION"/>
    <property type="match status" value="15"/>
</dbReference>
<keyword evidence="2" id="KW-0268">Exocytosis</keyword>
<dbReference type="eggNOG" id="KOG4177">
    <property type="taxonomic scope" value="Eukaryota"/>
</dbReference>
<feature type="repeat" description="ANK" evidence="8">
    <location>
        <begin position="557"/>
        <end position="589"/>
    </location>
</feature>
<feature type="repeat" description="ANK" evidence="8">
    <location>
        <begin position="87"/>
        <end position="119"/>
    </location>
</feature>
<evidence type="ECO:0000256" key="8">
    <source>
        <dbReference type="PROSITE-ProRule" id="PRU00023"/>
    </source>
</evidence>
<evidence type="ECO:0000256" key="10">
    <source>
        <dbReference type="SAM" id="MobiDB-lite"/>
    </source>
</evidence>
<feature type="repeat" description="ANK" evidence="8">
    <location>
        <begin position="590"/>
        <end position="622"/>
    </location>
</feature>
<gene>
    <name evidence="13" type="primary">107360549</name>
</gene>
<dbReference type="PROSITE" id="PS50088">
    <property type="entry name" value="ANK_REPEAT"/>
    <property type="match status" value="15"/>
</dbReference>
<feature type="repeat" description="ANK" evidence="8">
    <location>
        <begin position="120"/>
        <end position="152"/>
    </location>
</feature>
<dbReference type="Pfam" id="PF13606">
    <property type="entry name" value="Ank_3"/>
    <property type="match status" value="1"/>
</dbReference>
<accession>T1K447</accession>
<keyword evidence="14" id="KW-1185">Reference proteome</keyword>
<dbReference type="OMA" id="TAETINC"/>
<dbReference type="GO" id="GO:0003950">
    <property type="term" value="F:NAD+ poly-ADP-ribosyltransferase activity"/>
    <property type="evidence" value="ECO:0007669"/>
    <property type="project" value="UniProtKB-UniRule"/>
</dbReference>
<dbReference type="InterPro" id="IPR051165">
    <property type="entry name" value="Multifunctional_ANK_Repeat"/>
</dbReference>
<dbReference type="STRING" id="32264.T1K447"/>
<dbReference type="OrthoDB" id="4772757at2759"/>
<feature type="repeat" description="ANK" evidence="8">
    <location>
        <begin position="240"/>
        <end position="272"/>
    </location>
</feature>
<evidence type="ECO:0000259" key="11">
    <source>
        <dbReference type="PROSITE" id="PS50105"/>
    </source>
</evidence>